<protein>
    <submittedName>
        <fullName evidence="8">Uncharacterized protein</fullName>
    </submittedName>
</protein>
<evidence type="ECO:0000256" key="2">
    <source>
        <dbReference type="ARBA" id="ARBA00023015"/>
    </source>
</evidence>
<dbReference type="InterPro" id="IPR007627">
    <property type="entry name" value="RNA_pol_sigma70_r2"/>
</dbReference>
<feature type="domain" description="RNA polymerase sigma factor 70 region 4 type 2" evidence="7">
    <location>
        <begin position="132"/>
        <end position="181"/>
    </location>
</feature>
<name>A0A2M7U3E3_9BACT</name>
<organism evidence="8 9">
    <name type="scientific">Candidatus Roizmanbacteria bacterium CG_4_10_14_0_2_um_filter_36_9</name>
    <dbReference type="NCBI Taxonomy" id="1974823"/>
    <lineage>
        <taxon>Bacteria</taxon>
        <taxon>Candidatus Roizmaniibacteriota</taxon>
    </lineage>
</organism>
<dbReference type="NCBIfam" id="TIGR02937">
    <property type="entry name" value="sigma70-ECF"/>
    <property type="match status" value="1"/>
</dbReference>
<dbReference type="GO" id="GO:0003677">
    <property type="term" value="F:DNA binding"/>
    <property type="evidence" value="ECO:0007669"/>
    <property type="project" value="UniProtKB-KW"/>
</dbReference>
<dbReference type="InterPro" id="IPR036388">
    <property type="entry name" value="WH-like_DNA-bd_sf"/>
</dbReference>
<dbReference type="PANTHER" id="PTHR43133">
    <property type="entry name" value="RNA POLYMERASE ECF-TYPE SIGMA FACTO"/>
    <property type="match status" value="1"/>
</dbReference>
<sequence length="192" mass="22986">MNNQISVDKQKKFEMTLVSGILNRNERALNTLYKTYRRMIFQYVSKRITHAHIAEEITQDIFIQLLESLRDFRFESSLKTYIYSITRNKTIDYMRKKKIKRIVFSHLPSFLVEGLMSVLMEDGLEKEDLQNKLEKTFSEIPDDYELILRLKYIEEESVQTIAKKMLRSFKSTESLLYRARKSFIRAYSHSDN</sequence>
<evidence type="ECO:0000256" key="3">
    <source>
        <dbReference type="ARBA" id="ARBA00023082"/>
    </source>
</evidence>
<keyword evidence="2" id="KW-0805">Transcription regulation</keyword>
<dbReference type="GO" id="GO:0016987">
    <property type="term" value="F:sigma factor activity"/>
    <property type="evidence" value="ECO:0007669"/>
    <property type="project" value="UniProtKB-KW"/>
</dbReference>
<dbReference type="PANTHER" id="PTHR43133:SF8">
    <property type="entry name" value="RNA POLYMERASE SIGMA FACTOR HI_1459-RELATED"/>
    <property type="match status" value="1"/>
</dbReference>
<evidence type="ECO:0000256" key="1">
    <source>
        <dbReference type="ARBA" id="ARBA00010641"/>
    </source>
</evidence>
<reference evidence="9" key="1">
    <citation type="submission" date="2017-09" db="EMBL/GenBank/DDBJ databases">
        <title>Depth-based differentiation of microbial function through sediment-hosted aquifers and enrichment of novel symbionts in the deep terrestrial subsurface.</title>
        <authorList>
            <person name="Probst A.J."/>
            <person name="Ladd B."/>
            <person name="Jarett J.K."/>
            <person name="Geller-Mcgrath D.E."/>
            <person name="Sieber C.M.K."/>
            <person name="Emerson J.B."/>
            <person name="Anantharaman K."/>
            <person name="Thomas B.C."/>
            <person name="Malmstrom R."/>
            <person name="Stieglmeier M."/>
            <person name="Klingl A."/>
            <person name="Woyke T."/>
            <person name="Ryan C.M."/>
            <person name="Banfield J.F."/>
        </authorList>
    </citation>
    <scope>NUCLEOTIDE SEQUENCE [LARGE SCALE GENOMIC DNA]</scope>
</reference>
<proteinExistence type="inferred from homology"/>
<comment type="similarity">
    <text evidence="1">Belongs to the sigma-70 factor family. ECF subfamily.</text>
</comment>
<dbReference type="InterPro" id="IPR013324">
    <property type="entry name" value="RNA_pol_sigma_r3/r4-like"/>
</dbReference>
<evidence type="ECO:0000259" key="7">
    <source>
        <dbReference type="Pfam" id="PF08281"/>
    </source>
</evidence>
<dbReference type="EMBL" id="PFOD01000065">
    <property type="protein sequence ID" value="PIZ64997.1"/>
    <property type="molecule type" value="Genomic_DNA"/>
</dbReference>
<dbReference type="Gene3D" id="1.10.10.10">
    <property type="entry name" value="Winged helix-like DNA-binding domain superfamily/Winged helix DNA-binding domain"/>
    <property type="match status" value="1"/>
</dbReference>
<evidence type="ECO:0000313" key="9">
    <source>
        <dbReference type="Proteomes" id="UP000230027"/>
    </source>
</evidence>
<gene>
    <name evidence="8" type="ORF">COY14_03285</name>
</gene>
<dbReference type="InterPro" id="IPR013325">
    <property type="entry name" value="RNA_pol_sigma_r2"/>
</dbReference>
<dbReference type="Pfam" id="PF08281">
    <property type="entry name" value="Sigma70_r4_2"/>
    <property type="match status" value="1"/>
</dbReference>
<dbReference type="InterPro" id="IPR013249">
    <property type="entry name" value="RNA_pol_sigma70_r4_t2"/>
</dbReference>
<evidence type="ECO:0000256" key="5">
    <source>
        <dbReference type="ARBA" id="ARBA00023163"/>
    </source>
</evidence>
<dbReference type="SUPFAM" id="SSF88659">
    <property type="entry name" value="Sigma3 and sigma4 domains of RNA polymerase sigma factors"/>
    <property type="match status" value="1"/>
</dbReference>
<evidence type="ECO:0000256" key="4">
    <source>
        <dbReference type="ARBA" id="ARBA00023125"/>
    </source>
</evidence>
<keyword evidence="5" id="KW-0804">Transcription</keyword>
<dbReference type="Pfam" id="PF04542">
    <property type="entry name" value="Sigma70_r2"/>
    <property type="match status" value="1"/>
</dbReference>
<keyword evidence="3" id="KW-0731">Sigma factor</keyword>
<dbReference type="InterPro" id="IPR014284">
    <property type="entry name" value="RNA_pol_sigma-70_dom"/>
</dbReference>
<keyword evidence="4" id="KW-0238">DNA-binding</keyword>
<evidence type="ECO:0000259" key="6">
    <source>
        <dbReference type="Pfam" id="PF04542"/>
    </source>
</evidence>
<comment type="caution">
    <text evidence="8">The sequence shown here is derived from an EMBL/GenBank/DDBJ whole genome shotgun (WGS) entry which is preliminary data.</text>
</comment>
<dbReference type="GO" id="GO:0006352">
    <property type="term" value="P:DNA-templated transcription initiation"/>
    <property type="evidence" value="ECO:0007669"/>
    <property type="project" value="InterPro"/>
</dbReference>
<accession>A0A2M7U3E3</accession>
<dbReference type="InterPro" id="IPR039425">
    <property type="entry name" value="RNA_pol_sigma-70-like"/>
</dbReference>
<dbReference type="Gene3D" id="1.10.1740.10">
    <property type="match status" value="1"/>
</dbReference>
<evidence type="ECO:0000313" key="8">
    <source>
        <dbReference type="EMBL" id="PIZ64997.1"/>
    </source>
</evidence>
<dbReference type="Proteomes" id="UP000230027">
    <property type="component" value="Unassembled WGS sequence"/>
</dbReference>
<dbReference type="AlphaFoldDB" id="A0A2M7U3E3"/>
<dbReference type="SUPFAM" id="SSF88946">
    <property type="entry name" value="Sigma2 domain of RNA polymerase sigma factors"/>
    <property type="match status" value="1"/>
</dbReference>
<feature type="domain" description="RNA polymerase sigma-70 region 2" evidence="6">
    <location>
        <begin position="32"/>
        <end position="98"/>
    </location>
</feature>